<evidence type="ECO:0000313" key="1">
    <source>
        <dbReference type="EMBL" id="AVX45099.1"/>
    </source>
</evidence>
<keyword evidence="1" id="KW-0614">Plasmid</keyword>
<dbReference type="EMBL" id="CP021643">
    <property type="protein sequence ID" value="AVX45099.1"/>
    <property type="molecule type" value="Genomic_DNA"/>
</dbReference>
<evidence type="ECO:0000313" key="2">
    <source>
        <dbReference type="Proteomes" id="UP000241854"/>
    </source>
</evidence>
<gene>
    <name evidence="1" type="ORF">CCS77_2093</name>
</gene>
<proteinExistence type="predicted"/>
<organism evidence="1 2">
    <name type="scientific">Campylobacter concisus</name>
    <dbReference type="NCBI Taxonomy" id="199"/>
    <lineage>
        <taxon>Bacteria</taxon>
        <taxon>Pseudomonadati</taxon>
        <taxon>Campylobacterota</taxon>
        <taxon>Epsilonproteobacteria</taxon>
        <taxon>Campylobacterales</taxon>
        <taxon>Campylobacteraceae</taxon>
        <taxon>Campylobacter</taxon>
    </lineage>
</organism>
<dbReference type="AlphaFoldDB" id="A0A2R4P335"/>
<accession>A0A2R4P335</accession>
<dbReference type="Proteomes" id="UP000241854">
    <property type="component" value="Plasmid pICON"/>
</dbReference>
<sequence length="117" mass="13805">MQNCMIWVKNPTGVFCGVEVKEDQGVVKMGKILTSGFKMYRKARELISLGTLERIGKDINDCFCYYDDNSDDLVVKKTKKFNETCRRDPDINHYYFIDNTWYVKKGFLFKQIKDLLH</sequence>
<protein>
    <submittedName>
        <fullName evidence="1">Uncharacterized protein</fullName>
    </submittedName>
</protein>
<geneLocation type="plasmid" evidence="2">
    <name>picon</name>
</geneLocation>
<dbReference type="RefSeq" id="WP_107917401.1">
    <property type="nucleotide sequence ID" value="NZ_CP021643.1"/>
</dbReference>
<reference evidence="1 2" key="1">
    <citation type="journal article" date="2018" name="Emerg. Microbes Infect.">
        <title>Genomic analysis of oral Campylobacter concisus strains identified a potential bacterial molecular marker associated with active Crohn's disease.</title>
        <authorList>
            <person name="Liu F."/>
            <person name="Ma R."/>
            <person name="Tay C.Y.A."/>
            <person name="Octavia S."/>
            <person name="Lan R."/>
            <person name="Chung H.K.L."/>
            <person name="Riordan S.M."/>
            <person name="Grimm M.C."/>
            <person name="Leong R.W."/>
            <person name="Tanaka M.M."/>
            <person name="Connor S."/>
            <person name="Zhang L."/>
        </authorList>
    </citation>
    <scope>NUCLEOTIDE SEQUENCE [LARGE SCALE GENOMIC DNA]</scope>
    <source>
        <strain evidence="1 2">P2CDO4</strain>
        <plasmid evidence="1">pICON</plasmid>
    </source>
</reference>
<name>A0A2R4P335_9BACT</name>